<dbReference type="PANTHER" id="PTHR38643">
    <property type="entry name" value="PURINE NUCLEOSIDE PERMEASE C285.05-RELATED"/>
    <property type="match status" value="1"/>
</dbReference>
<gene>
    <name evidence="2" type="ORF">CLG96_08780</name>
</gene>
<feature type="chain" id="PRO_5015735530" evidence="1">
    <location>
        <begin position="25"/>
        <end position="363"/>
    </location>
</feature>
<evidence type="ECO:0000313" key="2">
    <source>
        <dbReference type="EMBL" id="PTQ11520.1"/>
    </source>
</evidence>
<keyword evidence="3" id="KW-1185">Reference proteome</keyword>
<organism evidence="2 3">
    <name type="scientific">Sphingomonas oleivorans</name>
    <dbReference type="NCBI Taxonomy" id="1735121"/>
    <lineage>
        <taxon>Bacteria</taxon>
        <taxon>Pseudomonadati</taxon>
        <taxon>Pseudomonadota</taxon>
        <taxon>Alphaproteobacteria</taxon>
        <taxon>Sphingomonadales</taxon>
        <taxon>Sphingomonadaceae</taxon>
        <taxon>Sphingomonas</taxon>
    </lineage>
</organism>
<dbReference type="PIRSF" id="PIRSF013171">
    <property type="entry name" value="Pur_nuclsid_perm"/>
    <property type="match status" value="1"/>
</dbReference>
<dbReference type="GO" id="GO:0055085">
    <property type="term" value="P:transmembrane transport"/>
    <property type="evidence" value="ECO:0007669"/>
    <property type="project" value="InterPro"/>
</dbReference>
<accession>A0A2T5FYB2</accession>
<dbReference type="Proteomes" id="UP000244162">
    <property type="component" value="Unassembled WGS sequence"/>
</dbReference>
<proteinExistence type="predicted"/>
<dbReference type="Gene3D" id="3.40.50.1580">
    <property type="entry name" value="Nucleoside phosphorylase domain"/>
    <property type="match status" value="1"/>
</dbReference>
<evidence type="ECO:0000313" key="3">
    <source>
        <dbReference type="Proteomes" id="UP000244162"/>
    </source>
</evidence>
<keyword evidence="1" id="KW-0732">Signal</keyword>
<dbReference type="Pfam" id="PF06516">
    <property type="entry name" value="NUP"/>
    <property type="match status" value="1"/>
</dbReference>
<sequence>MKTNFRSMLLASALALLPAVPAAAQPVAPAVAAVPVTAPIPVRVVVVTAFEIGEDTGDKAGEFQAWAQVLPEKIPFPAGYRDLHYDPKTQVLAINTSIGTSRAAASIMALGMDPRFDLRKSYWLIAAIAGVNPNTGSIGSAAWIGDVVDTDHGYLIDPREAPKDWVTGMFPRERTRPYQLPVPQDSSYNLFPANKDLRDWAYKLTKDVKIPDSDTLRTLRAAYKGYPQAEQPPRVLVGDEVSGQGFWHGAMLNAHFERWAEYWTGRKDSFVMTAMEDTGVIQSLSMLGRVGKVDPNRLLVLRTGSNYSTQPKGGDAAASLASESTGLSALQASLDAAFLVGNRVVQEISRNWSQYADKLPSVR</sequence>
<dbReference type="GO" id="GO:0003824">
    <property type="term" value="F:catalytic activity"/>
    <property type="evidence" value="ECO:0007669"/>
    <property type="project" value="InterPro"/>
</dbReference>
<reference evidence="2 3" key="1">
    <citation type="submission" date="2017-09" db="EMBL/GenBank/DDBJ databases">
        <title>Sphingomonas panjinensis sp.nov., isolated from oil-contaminated soil.</title>
        <authorList>
            <person name="Wang L."/>
            <person name="Chen L."/>
        </authorList>
    </citation>
    <scope>NUCLEOTIDE SEQUENCE [LARGE SCALE GENOMIC DNA]</scope>
    <source>
        <strain evidence="2 3">FW-11</strain>
    </source>
</reference>
<protein>
    <submittedName>
        <fullName evidence="2">Purine nucleoside permease</fullName>
    </submittedName>
</protein>
<dbReference type="GO" id="GO:0009116">
    <property type="term" value="P:nucleoside metabolic process"/>
    <property type="evidence" value="ECO:0007669"/>
    <property type="project" value="InterPro"/>
</dbReference>
<dbReference type="EMBL" id="NWBU01000007">
    <property type="protein sequence ID" value="PTQ11520.1"/>
    <property type="molecule type" value="Genomic_DNA"/>
</dbReference>
<dbReference type="InterPro" id="IPR035994">
    <property type="entry name" value="Nucleoside_phosphorylase_sf"/>
</dbReference>
<comment type="caution">
    <text evidence="2">The sequence shown here is derived from an EMBL/GenBank/DDBJ whole genome shotgun (WGS) entry which is preliminary data.</text>
</comment>
<evidence type="ECO:0000256" key="1">
    <source>
        <dbReference type="SAM" id="SignalP"/>
    </source>
</evidence>
<dbReference type="AlphaFoldDB" id="A0A2T5FYB2"/>
<name>A0A2T5FYB2_9SPHN</name>
<feature type="signal peptide" evidence="1">
    <location>
        <begin position="1"/>
        <end position="24"/>
    </location>
</feature>
<dbReference type="RefSeq" id="WP_107967514.1">
    <property type="nucleotide sequence ID" value="NZ_NWBU01000007.1"/>
</dbReference>
<dbReference type="OrthoDB" id="4517280at2"/>
<dbReference type="InterPro" id="IPR009486">
    <property type="entry name" value="Pur_nuclsid_perm"/>
</dbReference>
<dbReference type="PANTHER" id="PTHR38643:SF1">
    <property type="entry name" value="PURINE NUCLEOSIDE PERMEASE C285.05-RELATED"/>
    <property type="match status" value="1"/>
</dbReference>